<dbReference type="AlphaFoldDB" id="A0A221KBP8"/>
<evidence type="ECO:0000313" key="3">
    <source>
        <dbReference type="EMBL" id="ASM76839.1"/>
    </source>
</evidence>
<evidence type="ECO:0000313" key="5">
    <source>
        <dbReference type="Proteomes" id="UP000199729"/>
    </source>
</evidence>
<dbReference type="KEGG" id="vff:VITFI_CDS0111"/>
<name>A0A221KBP8_VITFI</name>
<evidence type="ECO:0000313" key="2">
    <source>
        <dbReference type="EMBL" id="ASM76436.1"/>
    </source>
</evidence>
<evidence type="ECO:0000313" key="4">
    <source>
        <dbReference type="EMBL" id="ASM77311.1"/>
    </source>
</evidence>
<dbReference type="KEGG" id="vff:VITFI_CDS1533"/>
<accession>A0A221KBP8</accession>
<reference evidence="2 5" key="1">
    <citation type="submission" date="2017-07" db="EMBL/GenBank/DDBJ databases">
        <title>Complete Genome Sequence of the cosmetic ferment Vitreoscilla filiformis (ATCC15551).</title>
        <authorList>
            <person name="Contreras S."/>
            <person name="Sagory-Zalkind P."/>
            <person name="Blanquart H."/>
            <person name="Iltis A."/>
            <person name="Morand S.C."/>
        </authorList>
    </citation>
    <scope>NUCLEOTIDE SEQUENCE [LARGE SCALE GENOMIC DNA]</scope>
    <source>
        <strain evidence="2 5">ATCC 15551</strain>
    </source>
</reference>
<dbReference type="EMBL" id="CP022423">
    <property type="protein sequence ID" value="ASM76436.1"/>
    <property type="molecule type" value="Genomic_DNA"/>
</dbReference>
<dbReference type="KEGG" id="vff:VITFI_CDS0657"/>
<dbReference type="EMBL" id="CP022423">
    <property type="protein sequence ID" value="ASM75890.1"/>
    <property type="molecule type" value="Genomic_DNA"/>
</dbReference>
<sequence length="79" mass="8449">MSMPLPSDFDPFAGDALRPRGDAMYQMVGGRPTNAALHHSILDGGPAEVDEELMAANRARAIDGGVPVDVAERLFKVKK</sequence>
<dbReference type="EMBL" id="CP022423">
    <property type="protein sequence ID" value="ASM77311.1"/>
    <property type="molecule type" value="Genomic_DNA"/>
</dbReference>
<dbReference type="EMBL" id="CP022423">
    <property type="protein sequence ID" value="ASM76839.1"/>
    <property type="molecule type" value="Genomic_DNA"/>
</dbReference>
<gene>
    <name evidence="1" type="ORF">VITFI_CDS0111</name>
    <name evidence="2" type="ORF">VITFI_CDS0657</name>
    <name evidence="3" type="ORF">VITFI_CDS1061</name>
    <name evidence="4" type="ORF">VITFI_CDS1533</name>
</gene>
<proteinExistence type="predicted"/>
<organism evidence="2 5">
    <name type="scientific">Vitreoscilla filiformis</name>
    <dbReference type="NCBI Taxonomy" id="63"/>
    <lineage>
        <taxon>Bacteria</taxon>
        <taxon>Pseudomonadati</taxon>
        <taxon>Pseudomonadota</taxon>
        <taxon>Betaproteobacteria</taxon>
        <taxon>Neisseriales</taxon>
        <taxon>Neisseriaceae</taxon>
        <taxon>Vitreoscilla</taxon>
    </lineage>
</organism>
<dbReference type="KEGG" id="vff:VITFI_CDS1061"/>
<dbReference type="Proteomes" id="UP000199729">
    <property type="component" value="Chromosome"/>
</dbReference>
<keyword evidence="5" id="KW-1185">Reference proteome</keyword>
<evidence type="ECO:0000313" key="1">
    <source>
        <dbReference type="EMBL" id="ASM75890.1"/>
    </source>
</evidence>
<protein>
    <submittedName>
        <fullName evidence="2">Uncharacterized protein</fullName>
    </submittedName>
</protein>